<dbReference type="PROSITE" id="PS51782">
    <property type="entry name" value="LYSM"/>
    <property type="match status" value="1"/>
</dbReference>
<accession>A0A8H4PN29</accession>
<dbReference type="InterPro" id="IPR052210">
    <property type="entry name" value="LysM1-like"/>
</dbReference>
<feature type="chain" id="PRO_5034777654" description="LysM domain-containing protein" evidence="4">
    <location>
        <begin position="20"/>
        <end position="107"/>
    </location>
</feature>
<dbReference type="SMART" id="SM00257">
    <property type="entry name" value="LysM"/>
    <property type="match status" value="1"/>
</dbReference>
<dbReference type="EMBL" id="JAAVMX010000007">
    <property type="protein sequence ID" value="KAF4506696.1"/>
    <property type="molecule type" value="Genomic_DNA"/>
</dbReference>
<organism evidence="6 7">
    <name type="scientific">Ophiocordyceps sinensis</name>
    <dbReference type="NCBI Taxonomy" id="72228"/>
    <lineage>
        <taxon>Eukaryota</taxon>
        <taxon>Fungi</taxon>
        <taxon>Dikarya</taxon>
        <taxon>Ascomycota</taxon>
        <taxon>Pezizomycotina</taxon>
        <taxon>Sordariomycetes</taxon>
        <taxon>Hypocreomycetidae</taxon>
        <taxon>Hypocreales</taxon>
        <taxon>Ophiocordycipitaceae</taxon>
        <taxon>Ophiocordyceps</taxon>
    </lineage>
</organism>
<reference evidence="6 7" key="1">
    <citation type="journal article" date="2020" name="Genome Biol. Evol.">
        <title>A new high-quality draft genome assembly of the Chinese cordyceps Ophiocordyceps sinensis.</title>
        <authorList>
            <person name="Shu R."/>
            <person name="Zhang J."/>
            <person name="Meng Q."/>
            <person name="Zhang H."/>
            <person name="Zhou G."/>
            <person name="Li M."/>
            <person name="Wu P."/>
            <person name="Zhao Y."/>
            <person name="Chen C."/>
            <person name="Qin Q."/>
        </authorList>
    </citation>
    <scope>NUCLEOTIDE SEQUENCE [LARGE SCALE GENOMIC DNA]</scope>
    <source>
        <strain evidence="6 7">IOZ07</strain>
    </source>
</reference>
<keyword evidence="2" id="KW-0843">Virulence</keyword>
<dbReference type="InterPro" id="IPR036779">
    <property type="entry name" value="LysM_dom_sf"/>
</dbReference>
<dbReference type="AlphaFoldDB" id="A0A8H4PN29"/>
<protein>
    <recommendedName>
        <fullName evidence="5">LysM domain-containing protein</fullName>
    </recommendedName>
</protein>
<evidence type="ECO:0000256" key="3">
    <source>
        <dbReference type="ARBA" id="ARBA00044955"/>
    </source>
</evidence>
<evidence type="ECO:0000256" key="4">
    <source>
        <dbReference type="SAM" id="SignalP"/>
    </source>
</evidence>
<keyword evidence="4" id="KW-0732">Signal</keyword>
<evidence type="ECO:0000313" key="6">
    <source>
        <dbReference type="EMBL" id="KAF4506696.1"/>
    </source>
</evidence>
<dbReference type="Pfam" id="PF01476">
    <property type="entry name" value="LysM"/>
    <property type="match status" value="1"/>
</dbReference>
<dbReference type="GO" id="GO:0008061">
    <property type="term" value="F:chitin binding"/>
    <property type="evidence" value="ECO:0007669"/>
    <property type="project" value="UniProtKB-KW"/>
</dbReference>
<sequence length="107" mass="11655">MTPLECIMVLLAMAHAAVASPRRIETKECTALPQPLHPGVAIDCNTYYRVRPGDNCNGIAQEYGIATMQFIIWNLGVGARCTTLQPGFYACVSVVRKVIGFNPYAGH</sequence>
<feature type="signal peptide" evidence="4">
    <location>
        <begin position="1"/>
        <end position="19"/>
    </location>
</feature>
<dbReference type="PANTHER" id="PTHR34997:SF1">
    <property type="entry name" value="PEPTIDOGLYCAN-BINDING LYSIN DOMAIN"/>
    <property type="match status" value="1"/>
</dbReference>
<dbReference type="OrthoDB" id="5985073at2759"/>
<keyword evidence="7" id="KW-1185">Reference proteome</keyword>
<feature type="domain" description="LysM" evidence="5">
    <location>
        <begin position="46"/>
        <end position="92"/>
    </location>
</feature>
<dbReference type="CDD" id="cd00118">
    <property type="entry name" value="LysM"/>
    <property type="match status" value="1"/>
</dbReference>
<dbReference type="Gene3D" id="3.10.350.10">
    <property type="entry name" value="LysM domain"/>
    <property type="match status" value="1"/>
</dbReference>
<name>A0A8H4PN29_9HYPO</name>
<dbReference type="PANTHER" id="PTHR34997">
    <property type="entry name" value="AM15"/>
    <property type="match status" value="1"/>
</dbReference>
<dbReference type="Proteomes" id="UP000557566">
    <property type="component" value="Unassembled WGS sequence"/>
</dbReference>
<keyword evidence="1" id="KW-0147">Chitin-binding</keyword>
<dbReference type="SUPFAM" id="SSF54106">
    <property type="entry name" value="LysM domain"/>
    <property type="match status" value="1"/>
</dbReference>
<evidence type="ECO:0000256" key="1">
    <source>
        <dbReference type="ARBA" id="ARBA00022669"/>
    </source>
</evidence>
<evidence type="ECO:0000259" key="5">
    <source>
        <dbReference type="PROSITE" id="PS51782"/>
    </source>
</evidence>
<gene>
    <name evidence="6" type="ORF">G6O67_006751</name>
</gene>
<comment type="similarity">
    <text evidence="3">Belongs to the secreted LysM effector family.</text>
</comment>
<comment type="caution">
    <text evidence="6">The sequence shown here is derived from an EMBL/GenBank/DDBJ whole genome shotgun (WGS) entry which is preliminary data.</text>
</comment>
<proteinExistence type="inferred from homology"/>
<evidence type="ECO:0000313" key="7">
    <source>
        <dbReference type="Proteomes" id="UP000557566"/>
    </source>
</evidence>
<evidence type="ECO:0000256" key="2">
    <source>
        <dbReference type="ARBA" id="ARBA00023026"/>
    </source>
</evidence>
<dbReference type="InterPro" id="IPR018392">
    <property type="entry name" value="LysM"/>
</dbReference>